<accession>A0ABZ0LNL8</accession>
<protein>
    <submittedName>
        <fullName evidence="1">Uncharacterized protein</fullName>
    </submittedName>
</protein>
<keyword evidence="2" id="KW-1185">Reference proteome</keyword>
<organism evidence="1 2">
    <name type="scientific">Streptomyces solicathayae</name>
    <dbReference type="NCBI Taxonomy" id="3081768"/>
    <lineage>
        <taxon>Bacteria</taxon>
        <taxon>Bacillati</taxon>
        <taxon>Actinomycetota</taxon>
        <taxon>Actinomycetes</taxon>
        <taxon>Kitasatosporales</taxon>
        <taxon>Streptomycetaceae</taxon>
        <taxon>Streptomyces</taxon>
    </lineage>
</organism>
<name>A0ABZ0LNL8_9ACTN</name>
<dbReference type="Proteomes" id="UP001301731">
    <property type="component" value="Chromosome"/>
</dbReference>
<dbReference type="EMBL" id="CP137573">
    <property type="protein sequence ID" value="WOX21062.1"/>
    <property type="molecule type" value="Genomic_DNA"/>
</dbReference>
<dbReference type="Gene3D" id="1.10.238.160">
    <property type="match status" value="1"/>
</dbReference>
<dbReference type="RefSeq" id="WP_318101859.1">
    <property type="nucleotide sequence ID" value="NZ_CP137573.1"/>
</dbReference>
<gene>
    <name evidence="1" type="ORF">R2D22_06530</name>
</gene>
<proteinExistence type="predicted"/>
<evidence type="ECO:0000313" key="1">
    <source>
        <dbReference type="EMBL" id="WOX21062.1"/>
    </source>
</evidence>
<evidence type="ECO:0000313" key="2">
    <source>
        <dbReference type="Proteomes" id="UP001301731"/>
    </source>
</evidence>
<reference evidence="1 2" key="1">
    <citation type="submission" date="2023-10" db="EMBL/GenBank/DDBJ databases">
        <title>The genome sequence of Streptomyces sp. HUAS YS2.</title>
        <authorList>
            <person name="Mo P."/>
        </authorList>
    </citation>
    <scope>NUCLEOTIDE SEQUENCE [LARGE SCALE GENOMIC DNA]</scope>
    <source>
        <strain evidence="1 2">HUAS YS2</strain>
    </source>
</reference>
<sequence length="62" mass="6882">MKSVVVPTDVAVAFLVREGVPERSARQWIYAQSKAGRLPNHGKSGHGQARWDLAEIEALIRK</sequence>